<feature type="region of interest" description="Disordered" evidence="1">
    <location>
        <begin position="1"/>
        <end position="68"/>
    </location>
</feature>
<feature type="compositionally biased region" description="Polar residues" evidence="1">
    <location>
        <begin position="30"/>
        <end position="56"/>
    </location>
</feature>
<keyword evidence="3" id="KW-1185">Reference proteome</keyword>
<name>A0A1E5Q7J8_9PROT</name>
<dbReference type="Proteomes" id="UP000095347">
    <property type="component" value="Unassembled WGS sequence"/>
</dbReference>
<dbReference type="EMBL" id="MCGG01000026">
    <property type="protein sequence ID" value="OEJ67003.1"/>
    <property type="molecule type" value="Genomic_DNA"/>
</dbReference>
<evidence type="ECO:0000313" key="3">
    <source>
        <dbReference type="Proteomes" id="UP000095347"/>
    </source>
</evidence>
<dbReference type="RefSeq" id="WP_069958044.1">
    <property type="nucleotide sequence ID" value="NZ_MCGG01000026.1"/>
</dbReference>
<gene>
    <name evidence="2" type="ORF">BEN30_10570</name>
</gene>
<evidence type="ECO:0000313" key="2">
    <source>
        <dbReference type="EMBL" id="OEJ67003.1"/>
    </source>
</evidence>
<comment type="caution">
    <text evidence="2">The sequence shown here is derived from an EMBL/GenBank/DDBJ whole genome shotgun (WGS) entry which is preliminary data.</text>
</comment>
<protein>
    <submittedName>
        <fullName evidence="2">Uncharacterized protein</fullName>
    </submittedName>
</protein>
<dbReference type="AlphaFoldDB" id="A0A1E5Q7J8"/>
<reference evidence="3" key="1">
    <citation type="submission" date="2016-07" db="EMBL/GenBank/DDBJ databases">
        <authorList>
            <person name="Florea S."/>
            <person name="Webb J.S."/>
            <person name="Jaromczyk J."/>
            <person name="Schardl C.L."/>
        </authorList>
    </citation>
    <scope>NUCLEOTIDE SEQUENCE [LARGE SCALE GENOMIC DNA]</scope>
    <source>
        <strain evidence="3">MV-1</strain>
    </source>
</reference>
<sequence length="68" mass="7110">MTKARASQRAKSNALKLAKKRAAAAAAPEDQSQQTGRFSAETLAQKSPHGNVNANNFAGAKRGSARSK</sequence>
<dbReference type="STRING" id="28181.BEN30_10570"/>
<proteinExistence type="predicted"/>
<organism evidence="2 3">
    <name type="scientific">Magnetovibrio blakemorei</name>
    <dbReference type="NCBI Taxonomy" id="28181"/>
    <lineage>
        <taxon>Bacteria</taxon>
        <taxon>Pseudomonadati</taxon>
        <taxon>Pseudomonadota</taxon>
        <taxon>Alphaproteobacteria</taxon>
        <taxon>Rhodospirillales</taxon>
        <taxon>Magnetovibrionaceae</taxon>
        <taxon>Magnetovibrio</taxon>
    </lineage>
</organism>
<accession>A0A1E5Q7J8</accession>
<evidence type="ECO:0000256" key="1">
    <source>
        <dbReference type="SAM" id="MobiDB-lite"/>
    </source>
</evidence>